<gene>
    <name evidence="2" type="ORF">ETP43_12420</name>
</gene>
<feature type="transmembrane region" description="Helical" evidence="1">
    <location>
        <begin position="98"/>
        <end position="117"/>
    </location>
</feature>
<dbReference type="Pfam" id="PF06541">
    <property type="entry name" value="ABC_trans_CmpB"/>
    <property type="match status" value="1"/>
</dbReference>
<dbReference type="InterPro" id="IPR010540">
    <property type="entry name" value="CmpB_TMEM229"/>
</dbReference>
<dbReference type="AlphaFoldDB" id="A0A4Q1RLM9"/>
<comment type="caution">
    <text evidence="2">The sequence shown here is derived from an EMBL/GenBank/DDBJ whole genome shotgun (WGS) entry which is preliminary data.</text>
</comment>
<dbReference type="EMBL" id="SDKC01000001">
    <property type="protein sequence ID" value="RXS76767.1"/>
    <property type="molecule type" value="Genomic_DNA"/>
</dbReference>
<evidence type="ECO:0008006" key="4">
    <source>
        <dbReference type="Google" id="ProtNLM"/>
    </source>
</evidence>
<keyword evidence="3" id="KW-1185">Reference proteome</keyword>
<feature type="transmembrane region" description="Helical" evidence="1">
    <location>
        <begin position="59"/>
        <end position="78"/>
    </location>
</feature>
<evidence type="ECO:0000313" key="2">
    <source>
        <dbReference type="EMBL" id="RXS76767.1"/>
    </source>
</evidence>
<protein>
    <recommendedName>
        <fullName evidence="4">ABC transporter permease</fullName>
    </recommendedName>
</protein>
<feature type="transmembrane region" description="Helical" evidence="1">
    <location>
        <begin position="34"/>
        <end position="52"/>
    </location>
</feature>
<sequence length="175" mass="20315">MFFFFSFIGWCWEVGYHLVIDHRFINRGMLFGPWLPIYGVGGVMILLVLRHFFERPGKLFFMIMLVCGTIEYLTGWALETIWHTRWWDYREYTFQIQGRVSLIGLLIFGTGGLTIVYWIAPRFNQWLGKKEGRNEEIIAFLLLALFLIDVCYSILHPNQGAGITAPAGAVLAMRP</sequence>
<name>A0A4Q1RLM9_9FIRM</name>
<dbReference type="OrthoDB" id="9789229at2"/>
<dbReference type="Proteomes" id="UP000290106">
    <property type="component" value="Unassembled WGS sequence"/>
</dbReference>
<feature type="transmembrane region" description="Helical" evidence="1">
    <location>
        <begin position="137"/>
        <end position="155"/>
    </location>
</feature>
<reference evidence="2 3" key="1">
    <citation type="submission" date="2019-01" db="EMBL/GenBank/DDBJ databases">
        <title>Blautia sp. nov. KGMB01111 isolated human feces.</title>
        <authorList>
            <person name="Park J.-E."/>
            <person name="Kim J.-S."/>
            <person name="Park S.-H."/>
        </authorList>
    </citation>
    <scope>NUCLEOTIDE SEQUENCE [LARGE SCALE GENOMIC DNA]</scope>
    <source>
        <strain evidence="2 3">KGMB01111</strain>
    </source>
</reference>
<evidence type="ECO:0000256" key="1">
    <source>
        <dbReference type="SAM" id="Phobius"/>
    </source>
</evidence>
<proteinExistence type="predicted"/>
<keyword evidence="1" id="KW-1133">Transmembrane helix</keyword>
<organism evidence="2 3">
    <name type="scientific">Blautia faecicola</name>
    <dbReference type="NCBI Taxonomy" id="2509240"/>
    <lineage>
        <taxon>Bacteria</taxon>
        <taxon>Bacillati</taxon>
        <taxon>Bacillota</taxon>
        <taxon>Clostridia</taxon>
        <taxon>Lachnospirales</taxon>
        <taxon>Lachnospiraceae</taxon>
        <taxon>Blautia</taxon>
    </lineage>
</organism>
<evidence type="ECO:0000313" key="3">
    <source>
        <dbReference type="Proteomes" id="UP000290106"/>
    </source>
</evidence>
<keyword evidence="1" id="KW-0812">Transmembrane</keyword>
<keyword evidence="1" id="KW-0472">Membrane</keyword>
<accession>A0A4Q1RLM9</accession>